<dbReference type="InterPro" id="IPR036390">
    <property type="entry name" value="WH_DNA-bd_sf"/>
</dbReference>
<keyword evidence="4" id="KW-0804">Transcription</keyword>
<dbReference type="PANTHER" id="PTHR30118">
    <property type="entry name" value="HTH-TYPE TRANSCRIPTIONAL REGULATOR LEUO-RELATED"/>
    <property type="match status" value="1"/>
</dbReference>
<dbReference type="GO" id="GO:0003677">
    <property type="term" value="F:DNA binding"/>
    <property type="evidence" value="ECO:0007669"/>
    <property type="project" value="UniProtKB-KW"/>
</dbReference>
<feature type="domain" description="HTH lysR-type" evidence="5">
    <location>
        <begin position="6"/>
        <end position="63"/>
    </location>
</feature>
<dbReference type="PROSITE" id="PS50931">
    <property type="entry name" value="HTH_LYSR"/>
    <property type="match status" value="1"/>
</dbReference>
<keyword evidence="3 6" id="KW-0238">DNA-binding</keyword>
<dbReference type="CDD" id="cd08417">
    <property type="entry name" value="PBP2_Nitroaromatics_like"/>
    <property type="match status" value="1"/>
</dbReference>
<dbReference type="InterPro" id="IPR050389">
    <property type="entry name" value="LysR-type_TF"/>
</dbReference>
<dbReference type="Gene3D" id="1.10.10.10">
    <property type="entry name" value="Winged helix-like DNA-binding domain superfamily/Winged helix DNA-binding domain"/>
    <property type="match status" value="1"/>
</dbReference>
<sequence length="307" mass="34466">MNLNRVDLNLLVALDALLTEQSVTKAAERLQVGQSAMSSTLGRLRKLFGDPILVRNGRNLMPTPFARSLSDPLREALGRVESLLTTKSEFNPATDHRDFSVTSNDYVAAVFLRPLLVRLAAEAPNVKLHFQPVQDDFAKRLRQGETDILIMPKEVFLEYVDFPNELLFSDRYVCAVDANNPDVGTSITIGEFSAQPYLAVNVGHLPTSAEMQLDAQGVIRNTQITTQMFMLAPFLLRETRLLTLIQERLGLTLRTNANLRLLEPPMPLQPVNMVMLWAEQHADDSGHQWLRRQLMSLSSELFPDASI</sequence>
<organism evidence="6 7">
    <name type="scientific">Arthrobacter bambusae</name>
    <dbReference type="NCBI Taxonomy" id="1338426"/>
    <lineage>
        <taxon>Bacteria</taxon>
        <taxon>Bacillati</taxon>
        <taxon>Actinomycetota</taxon>
        <taxon>Actinomycetes</taxon>
        <taxon>Micrococcales</taxon>
        <taxon>Micrococcaceae</taxon>
        <taxon>Arthrobacter</taxon>
    </lineage>
</organism>
<accession>A0ABV2P0Y9</accession>
<dbReference type="SUPFAM" id="SSF53850">
    <property type="entry name" value="Periplasmic binding protein-like II"/>
    <property type="match status" value="1"/>
</dbReference>
<keyword evidence="2" id="KW-0805">Transcription regulation</keyword>
<evidence type="ECO:0000256" key="1">
    <source>
        <dbReference type="ARBA" id="ARBA00009437"/>
    </source>
</evidence>
<dbReference type="PANTHER" id="PTHR30118:SF15">
    <property type="entry name" value="TRANSCRIPTIONAL REGULATORY PROTEIN"/>
    <property type="match status" value="1"/>
</dbReference>
<dbReference type="EMBL" id="JBEPSN010000001">
    <property type="protein sequence ID" value="MET4538426.1"/>
    <property type="molecule type" value="Genomic_DNA"/>
</dbReference>
<dbReference type="Proteomes" id="UP001549307">
    <property type="component" value="Unassembled WGS sequence"/>
</dbReference>
<proteinExistence type="inferred from homology"/>
<comment type="similarity">
    <text evidence="1">Belongs to the LysR transcriptional regulatory family.</text>
</comment>
<name>A0ABV2P0Y9_9MICC</name>
<evidence type="ECO:0000313" key="6">
    <source>
        <dbReference type="EMBL" id="MET4538426.1"/>
    </source>
</evidence>
<evidence type="ECO:0000256" key="2">
    <source>
        <dbReference type="ARBA" id="ARBA00023015"/>
    </source>
</evidence>
<dbReference type="InterPro" id="IPR036388">
    <property type="entry name" value="WH-like_DNA-bd_sf"/>
</dbReference>
<evidence type="ECO:0000259" key="5">
    <source>
        <dbReference type="PROSITE" id="PS50931"/>
    </source>
</evidence>
<evidence type="ECO:0000313" key="7">
    <source>
        <dbReference type="Proteomes" id="UP001549307"/>
    </source>
</evidence>
<dbReference type="Gene3D" id="3.40.190.10">
    <property type="entry name" value="Periplasmic binding protein-like II"/>
    <property type="match status" value="2"/>
</dbReference>
<protein>
    <submittedName>
        <fullName evidence="6">DNA-binding transcriptional LysR family regulator</fullName>
    </submittedName>
</protein>
<gene>
    <name evidence="6" type="ORF">ABIE37_000181</name>
</gene>
<evidence type="ECO:0000256" key="4">
    <source>
        <dbReference type="ARBA" id="ARBA00023163"/>
    </source>
</evidence>
<dbReference type="InterPro" id="IPR000847">
    <property type="entry name" value="LysR_HTH_N"/>
</dbReference>
<dbReference type="InterPro" id="IPR037402">
    <property type="entry name" value="YidZ_PBP2"/>
</dbReference>
<reference evidence="6 7" key="1">
    <citation type="submission" date="2024-06" db="EMBL/GenBank/DDBJ databases">
        <title>Sorghum-associated microbial communities from plants grown in Nebraska, USA.</title>
        <authorList>
            <person name="Schachtman D."/>
        </authorList>
    </citation>
    <scope>NUCLEOTIDE SEQUENCE [LARGE SCALE GENOMIC DNA]</scope>
    <source>
        <strain evidence="6 7">3552</strain>
    </source>
</reference>
<evidence type="ECO:0000256" key="3">
    <source>
        <dbReference type="ARBA" id="ARBA00023125"/>
    </source>
</evidence>
<keyword evidence="7" id="KW-1185">Reference proteome</keyword>
<dbReference type="InterPro" id="IPR005119">
    <property type="entry name" value="LysR_subst-bd"/>
</dbReference>
<dbReference type="SUPFAM" id="SSF46785">
    <property type="entry name" value="Winged helix' DNA-binding domain"/>
    <property type="match status" value="1"/>
</dbReference>
<dbReference type="Pfam" id="PF00126">
    <property type="entry name" value="HTH_1"/>
    <property type="match status" value="1"/>
</dbReference>
<comment type="caution">
    <text evidence="6">The sequence shown here is derived from an EMBL/GenBank/DDBJ whole genome shotgun (WGS) entry which is preliminary data.</text>
</comment>
<dbReference type="Pfam" id="PF03466">
    <property type="entry name" value="LysR_substrate"/>
    <property type="match status" value="1"/>
</dbReference>